<dbReference type="Gene3D" id="3.10.180.10">
    <property type="entry name" value="2,3-Dihydroxybiphenyl 1,2-Dioxygenase, domain 1"/>
    <property type="match status" value="1"/>
</dbReference>
<proteinExistence type="predicted"/>
<comment type="caution">
    <text evidence="2">The sequence shown here is derived from an EMBL/GenBank/DDBJ whole genome shotgun (WGS) entry which is preliminary data.</text>
</comment>
<dbReference type="Proteomes" id="UP000561045">
    <property type="component" value="Unassembled WGS sequence"/>
</dbReference>
<evidence type="ECO:0000313" key="2">
    <source>
        <dbReference type="EMBL" id="MBB4013893.1"/>
    </source>
</evidence>
<dbReference type="RefSeq" id="WP_183635803.1">
    <property type="nucleotide sequence ID" value="NZ_BAABLE010000005.1"/>
</dbReference>
<sequence>MDKALRQPQRVVWFEIPALDLDRACSFYEHLFGEPLKREAMGPDVTIAVFPYDGTGVSGCLQHAPGVAPALTGSKVYLNADAGLDTLLGRAVAAGGKVALPPVALPEGMGRFAHIVDTEGNLVGLHEA</sequence>
<accession>A0A840BMM7</accession>
<keyword evidence="3" id="KW-1185">Reference proteome</keyword>
<feature type="domain" description="VOC" evidence="1">
    <location>
        <begin position="10"/>
        <end position="128"/>
    </location>
</feature>
<evidence type="ECO:0000259" key="1">
    <source>
        <dbReference type="PROSITE" id="PS51819"/>
    </source>
</evidence>
<dbReference type="PROSITE" id="PS51819">
    <property type="entry name" value="VOC"/>
    <property type="match status" value="1"/>
</dbReference>
<gene>
    <name evidence="2" type="ORF">GGR36_003239</name>
</gene>
<dbReference type="InterPro" id="IPR037523">
    <property type="entry name" value="VOC_core"/>
</dbReference>
<name>A0A840BMM7_9RHOO</name>
<reference evidence="2 3" key="1">
    <citation type="submission" date="2020-08" db="EMBL/GenBank/DDBJ databases">
        <title>Genomic Encyclopedia of Type Strains, Phase IV (KMG-IV): sequencing the most valuable type-strain genomes for metagenomic binning, comparative biology and taxonomic classification.</title>
        <authorList>
            <person name="Goeker M."/>
        </authorList>
    </citation>
    <scope>NUCLEOTIDE SEQUENCE [LARGE SCALE GENOMIC DNA]</scope>
    <source>
        <strain evidence="2 3">DSM 106739</strain>
    </source>
</reference>
<dbReference type="Pfam" id="PF00903">
    <property type="entry name" value="Glyoxalase"/>
    <property type="match status" value="1"/>
</dbReference>
<dbReference type="PANTHER" id="PTHR33993:SF2">
    <property type="entry name" value="VOC DOMAIN-CONTAINING PROTEIN"/>
    <property type="match status" value="1"/>
</dbReference>
<dbReference type="InterPro" id="IPR029068">
    <property type="entry name" value="Glyas_Bleomycin-R_OHBP_Dase"/>
</dbReference>
<dbReference type="EMBL" id="JACIET010000002">
    <property type="protein sequence ID" value="MBB4013893.1"/>
    <property type="molecule type" value="Genomic_DNA"/>
</dbReference>
<dbReference type="CDD" id="cd07247">
    <property type="entry name" value="SgaA_N_like"/>
    <property type="match status" value="1"/>
</dbReference>
<dbReference type="InterPro" id="IPR052164">
    <property type="entry name" value="Anthracycline_SecMetBiosynth"/>
</dbReference>
<dbReference type="PANTHER" id="PTHR33993">
    <property type="entry name" value="GLYOXALASE-RELATED"/>
    <property type="match status" value="1"/>
</dbReference>
<evidence type="ECO:0000313" key="3">
    <source>
        <dbReference type="Proteomes" id="UP000561045"/>
    </source>
</evidence>
<dbReference type="InterPro" id="IPR004360">
    <property type="entry name" value="Glyas_Fos-R_dOase_dom"/>
</dbReference>
<dbReference type="SUPFAM" id="SSF54593">
    <property type="entry name" value="Glyoxalase/Bleomycin resistance protein/Dihydroxybiphenyl dioxygenase"/>
    <property type="match status" value="1"/>
</dbReference>
<organism evidence="2 3">
    <name type="scientific">Niveibacterium umoris</name>
    <dbReference type="NCBI Taxonomy" id="1193620"/>
    <lineage>
        <taxon>Bacteria</taxon>
        <taxon>Pseudomonadati</taxon>
        <taxon>Pseudomonadota</taxon>
        <taxon>Betaproteobacteria</taxon>
        <taxon>Rhodocyclales</taxon>
        <taxon>Rhodocyclaceae</taxon>
        <taxon>Niveibacterium</taxon>
    </lineage>
</organism>
<protein>
    <recommendedName>
        <fullName evidence="1">VOC domain-containing protein</fullName>
    </recommendedName>
</protein>
<dbReference type="AlphaFoldDB" id="A0A840BMM7"/>